<evidence type="ECO:0000313" key="4">
    <source>
        <dbReference type="EMBL" id="KAB7493668.1"/>
    </source>
</evidence>
<keyword evidence="3" id="KW-0853">WD repeat</keyword>
<dbReference type="Proteomes" id="UP000326759">
    <property type="component" value="Unassembled WGS sequence"/>
</dbReference>
<dbReference type="InterPro" id="IPR052139">
    <property type="entry name" value="Methylosome_Comp_WDR77"/>
</dbReference>
<keyword evidence="2" id="KW-0963">Cytoplasm</keyword>
<organism evidence="4 5">
    <name type="scientific">Armadillidium nasatum</name>
    <dbReference type="NCBI Taxonomy" id="96803"/>
    <lineage>
        <taxon>Eukaryota</taxon>
        <taxon>Metazoa</taxon>
        <taxon>Ecdysozoa</taxon>
        <taxon>Arthropoda</taxon>
        <taxon>Crustacea</taxon>
        <taxon>Multicrustacea</taxon>
        <taxon>Malacostraca</taxon>
        <taxon>Eumalacostraca</taxon>
        <taxon>Peracarida</taxon>
        <taxon>Isopoda</taxon>
        <taxon>Oniscidea</taxon>
        <taxon>Crinocheta</taxon>
        <taxon>Armadillidiidae</taxon>
        <taxon>Armadillidium</taxon>
    </lineage>
</organism>
<evidence type="ECO:0000256" key="1">
    <source>
        <dbReference type="ARBA" id="ARBA00004496"/>
    </source>
</evidence>
<feature type="repeat" description="WD" evidence="3">
    <location>
        <begin position="140"/>
        <end position="181"/>
    </location>
</feature>
<dbReference type="AlphaFoldDB" id="A0A5N5SIY3"/>
<feature type="repeat" description="WD" evidence="3">
    <location>
        <begin position="183"/>
        <end position="225"/>
    </location>
</feature>
<dbReference type="InterPro" id="IPR015943">
    <property type="entry name" value="WD40/YVTN_repeat-like_dom_sf"/>
</dbReference>
<dbReference type="PROSITE" id="PS50082">
    <property type="entry name" value="WD_REPEATS_2"/>
    <property type="match status" value="2"/>
</dbReference>
<protein>
    <submittedName>
        <fullName evidence="4">Methylosome protein 50</fullName>
    </submittedName>
</protein>
<dbReference type="GO" id="GO:0034709">
    <property type="term" value="C:methylosome"/>
    <property type="evidence" value="ECO:0007669"/>
    <property type="project" value="TreeGrafter"/>
</dbReference>
<dbReference type="Pfam" id="PF00400">
    <property type="entry name" value="WD40"/>
    <property type="match status" value="3"/>
</dbReference>
<evidence type="ECO:0000256" key="3">
    <source>
        <dbReference type="PROSITE-ProRule" id="PRU00221"/>
    </source>
</evidence>
<dbReference type="PANTHER" id="PTHR46853:SF1">
    <property type="entry name" value="METHYLOSOME PROTEIN 50"/>
    <property type="match status" value="1"/>
</dbReference>
<evidence type="ECO:0000256" key="2">
    <source>
        <dbReference type="ARBA" id="ARBA00022490"/>
    </source>
</evidence>
<dbReference type="GO" id="GO:0007309">
    <property type="term" value="P:oocyte axis specification"/>
    <property type="evidence" value="ECO:0007669"/>
    <property type="project" value="TreeGrafter"/>
</dbReference>
<gene>
    <name evidence="4" type="ORF">Anas_13303</name>
</gene>
<feature type="non-terminal residue" evidence="4">
    <location>
        <position position="352"/>
    </location>
</feature>
<dbReference type="OrthoDB" id="10260946at2759"/>
<dbReference type="InterPro" id="IPR036322">
    <property type="entry name" value="WD40_repeat_dom_sf"/>
</dbReference>
<reference evidence="4 5" key="1">
    <citation type="journal article" date="2019" name="PLoS Biol.">
        <title>Sex chromosomes control vertical transmission of feminizing Wolbachia symbionts in an isopod.</title>
        <authorList>
            <person name="Becking T."/>
            <person name="Chebbi M.A."/>
            <person name="Giraud I."/>
            <person name="Moumen B."/>
            <person name="Laverre T."/>
            <person name="Caubet Y."/>
            <person name="Peccoud J."/>
            <person name="Gilbert C."/>
            <person name="Cordaux R."/>
        </authorList>
    </citation>
    <scope>NUCLEOTIDE SEQUENCE [LARGE SCALE GENOMIC DNA]</scope>
    <source>
        <strain evidence="4">ANa2</strain>
        <tissue evidence="4">Whole body excluding digestive tract and cuticle</tissue>
    </source>
</reference>
<dbReference type="PANTHER" id="PTHR46853">
    <property type="entry name" value="METHYLOSOME PROTEIN 50"/>
    <property type="match status" value="1"/>
</dbReference>
<sequence>MEDPNDYTNGSSTDMDLANLEEINSVENFYNDIPAQMEKHLEFVVANKSGHILLGSSNLTGRYWCGSVWYYLDNRLAPDVESSNAALEFTGGLTDCAFIDDHHAIVGRVQALLIVHLLMITTQLSNNDPGNIQIERTEQIEDHGYSVIAVKLTCSGKTAITASMDMSIRVWDCHTKACTHNYTPAHTQEVTSISPHPKHPEMFLSSSLDGNVLLWDLRASKPASCIFRDLDNCPTAVSWIPSTSGDSPPYVVGTANGEMHLRDYKIISHSLTTIHNFKRPLFRICPNRFRPNQFVAVANETKVQVFTLDVETLNTGYCDDSHTDFVRGLDWLDENTFMSCGWDKRVMHHTFL</sequence>
<comment type="caution">
    <text evidence="4">The sequence shown here is derived from an EMBL/GenBank/DDBJ whole genome shotgun (WGS) entry which is preliminary data.</text>
</comment>
<dbReference type="Gene3D" id="2.130.10.10">
    <property type="entry name" value="YVTN repeat-like/Quinoprotein amine dehydrogenase"/>
    <property type="match status" value="1"/>
</dbReference>
<dbReference type="InterPro" id="IPR001680">
    <property type="entry name" value="WD40_rpt"/>
</dbReference>
<accession>A0A5N5SIY3</accession>
<keyword evidence="5" id="KW-1185">Reference proteome</keyword>
<dbReference type="PROSITE" id="PS50294">
    <property type="entry name" value="WD_REPEATS_REGION"/>
    <property type="match status" value="2"/>
</dbReference>
<comment type="subcellular location">
    <subcellularLocation>
        <location evidence="1">Cytoplasm</location>
    </subcellularLocation>
</comment>
<dbReference type="SMART" id="SM00320">
    <property type="entry name" value="WD40"/>
    <property type="match status" value="3"/>
</dbReference>
<proteinExistence type="predicted"/>
<dbReference type="EMBL" id="SEYY01025103">
    <property type="protein sequence ID" value="KAB7493668.1"/>
    <property type="molecule type" value="Genomic_DNA"/>
</dbReference>
<evidence type="ECO:0000313" key="5">
    <source>
        <dbReference type="Proteomes" id="UP000326759"/>
    </source>
</evidence>
<dbReference type="SUPFAM" id="SSF50978">
    <property type="entry name" value="WD40 repeat-like"/>
    <property type="match status" value="1"/>
</dbReference>
<name>A0A5N5SIY3_9CRUS</name>